<accession>A0A0E0DSR8</accession>
<evidence type="ECO:0000313" key="3">
    <source>
        <dbReference type="EnsemblPlants" id="OMERI05G17370.1"/>
    </source>
</evidence>
<dbReference type="EnsemblPlants" id="OMERI05G17370.1">
    <property type="protein sequence ID" value="OMERI05G17370.1"/>
    <property type="gene ID" value="OMERI05G17370"/>
</dbReference>
<feature type="region of interest" description="Disordered" evidence="1">
    <location>
        <begin position="279"/>
        <end position="301"/>
    </location>
</feature>
<organism evidence="3">
    <name type="scientific">Oryza meridionalis</name>
    <dbReference type="NCBI Taxonomy" id="40149"/>
    <lineage>
        <taxon>Eukaryota</taxon>
        <taxon>Viridiplantae</taxon>
        <taxon>Streptophyta</taxon>
        <taxon>Embryophyta</taxon>
        <taxon>Tracheophyta</taxon>
        <taxon>Spermatophyta</taxon>
        <taxon>Magnoliopsida</taxon>
        <taxon>Liliopsida</taxon>
        <taxon>Poales</taxon>
        <taxon>Poaceae</taxon>
        <taxon>BOP clade</taxon>
        <taxon>Oryzoideae</taxon>
        <taxon>Oryzeae</taxon>
        <taxon>Oryzinae</taxon>
        <taxon>Oryza</taxon>
    </lineage>
</organism>
<dbReference type="STRING" id="40149.A0A0E0DSR8"/>
<dbReference type="Gramene" id="OMERI05G17370.1">
    <property type="protein sequence ID" value="OMERI05G17370.1"/>
    <property type="gene ID" value="OMERI05G17370"/>
</dbReference>
<dbReference type="HOGENOM" id="CLU_691484_0_0_1"/>
<sequence>MGQRIKRFDFALSPGIHHRCPVNFCPASALVHTVSLVEPDAPVVDHDELARYSPGWGPSSNPNPPPPLFTSAISAALLARHRRLAAVPLRALRISMVGYANRDSPTVDQWIAYAVNQPAPDGLELDLRLLRPSLCHRDYSLRRSGASATAIDETNPSSGEEDHAAATPSHSNPGSDSDDDDVLSDDGKKDPMAVYRQRFEPQEYSVPRGLFTCAALRSLSLGSVRLALLAAIALPSLETLLLADVTDHERNMQRLISGCSRLADLMLEGRGLLRDGPTLRGGAPVATQAGSPVLPRPGHRRPRRRVVAVGATSLRATIRESPVTHTNHAADALAEGEAGDALVVLDRRGSPSGSFGRWLSGWPATFVGDERGGAAGAEVAVEEVLALPTMTISALTTTA</sequence>
<dbReference type="Pfam" id="PF24758">
    <property type="entry name" value="LRR_At5g56370"/>
    <property type="match status" value="1"/>
</dbReference>
<reference evidence="3" key="2">
    <citation type="submission" date="2018-05" db="EMBL/GenBank/DDBJ databases">
        <title>OmerRS3 (Oryza meridionalis Reference Sequence Version 3).</title>
        <authorList>
            <person name="Zhang J."/>
            <person name="Kudrna D."/>
            <person name="Lee S."/>
            <person name="Talag J."/>
            <person name="Welchert J."/>
            <person name="Wing R.A."/>
        </authorList>
    </citation>
    <scope>NUCLEOTIDE SEQUENCE [LARGE SCALE GENOMIC DNA]</scope>
    <source>
        <strain evidence="3">cv. OR44</strain>
    </source>
</reference>
<evidence type="ECO:0000259" key="2">
    <source>
        <dbReference type="Pfam" id="PF24758"/>
    </source>
</evidence>
<keyword evidence="4" id="KW-1185">Reference proteome</keyword>
<name>A0A0E0DSR8_9ORYZ</name>
<protein>
    <recommendedName>
        <fullName evidence="2">F-box/LRR-repeat protein 15/At3g58940/PEG3-like LRR domain-containing protein</fullName>
    </recommendedName>
</protein>
<feature type="domain" description="F-box/LRR-repeat protein 15/At3g58940/PEG3-like LRR" evidence="2">
    <location>
        <begin position="198"/>
        <end position="269"/>
    </location>
</feature>
<dbReference type="InterPro" id="IPR055411">
    <property type="entry name" value="LRR_FXL15/At3g58940/PEG3-like"/>
</dbReference>
<feature type="region of interest" description="Disordered" evidence="1">
    <location>
        <begin position="145"/>
        <end position="188"/>
    </location>
</feature>
<proteinExistence type="predicted"/>
<dbReference type="Proteomes" id="UP000008021">
    <property type="component" value="Chromosome 5"/>
</dbReference>
<dbReference type="AlphaFoldDB" id="A0A0E0DSR8"/>
<evidence type="ECO:0000313" key="4">
    <source>
        <dbReference type="Proteomes" id="UP000008021"/>
    </source>
</evidence>
<reference evidence="3" key="1">
    <citation type="submission" date="2015-04" db="UniProtKB">
        <authorList>
            <consortium name="EnsemblPlants"/>
        </authorList>
    </citation>
    <scope>IDENTIFICATION</scope>
</reference>
<evidence type="ECO:0000256" key="1">
    <source>
        <dbReference type="SAM" id="MobiDB-lite"/>
    </source>
</evidence>